<dbReference type="GO" id="GO:0016846">
    <property type="term" value="F:carbon-sulfur lyase activity"/>
    <property type="evidence" value="ECO:0007669"/>
    <property type="project" value="TreeGrafter"/>
</dbReference>
<evidence type="ECO:0000313" key="6">
    <source>
        <dbReference type="Proteomes" id="UP000031408"/>
    </source>
</evidence>
<dbReference type="InterPro" id="IPR015421">
    <property type="entry name" value="PyrdxlP-dep_Trfase_major"/>
</dbReference>
<evidence type="ECO:0000256" key="3">
    <source>
        <dbReference type="PIRSR" id="PIRSR001434-2"/>
    </source>
</evidence>
<dbReference type="GO" id="GO:0005737">
    <property type="term" value="C:cytoplasm"/>
    <property type="evidence" value="ECO:0007669"/>
    <property type="project" value="TreeGrafter"/>
</dbReference>
<dbReference type="PROSITE" id="PS00868">
    <property type="entry name" value="CYS_MET_METAB_PP"/>
    <property type="match status" value="1"/>
</dbReference>
<dbReference type="CDD" id="cd00614">
    <property type="entry name" value="CGS_like"/>
    <property type="match status" value="1"/>
</dbReference>
<proteinExistence type="inferred from homology"/>
<protein>
    <submittedName>
        <fullName evidence="5">Cystathionine beta-lyase</fullName>
    </submittedName>
</protein>
<dbReference type="PANTHER" id="PTHR11808">
    <property type="entry name" value="TRANS-SULFURATION ENZYME FAMILY MEMBER"/>
    <property type="match status" value="1"/>
</dbReference>
<evidence type="ECO:0000256" key="4">
    <source>
        <dbReference type="RuleBase" id="RU362118"/>
    </source>
</evidence>
<dbReference type="SUPFAM" id="SSF53383">
    <property type="entry name" value="PLP-dependent transferases"/>
    <property type="match status" value="1"/>
</dbReference>
<keyword evidence="6" id="KW-1185">Reference proteome</keyword>
<dbReference type="GO" id="GO:0019346">
    <property type="term" value="P:transsulfuration"/>
    <property type="evidence" value="ECO:0007669"/>
    <property type="project" value="InterPro"/>
</dbReference>
<dbReference type="RefSeq" id="WP_039139798.1">
    <property type="nucleotide sequence ID" value="NZ_JSVC01000011.1"/>
</dbReference>
<gene>
    <name evidence="5" type="ORF">OI18_10785</name>
</gene>
<dbReference type="PANTHER" id="PTHR11808:SF80">
    <property type="entry name" value="CYSTATHIONINE GAMMA-LYASE"/>
    <property type="match status" value="1"/>
</dbReference>
<dbReference type="FunFam" id="3.40.640.10:FF:000046">
    <property type="entry name" value="Cystathionine gamma-lyase"/>
    <property type="match status" value="1"/>
</dbReference>
<dbReference type="Pfam" id="PF01053">
    <property type="entry name" value="Cys_Met_Meta_PP"/>
    <property type="match status" value="1"/>
</dbReference>
<dbReference type="Gene3D" id="3.40.640.10">
    <property type="entry name" value="Type I PLP-dependent aspartate aminotransferase-like (Major domain)"/>
    <property type="match status" value="1"/>
</dbReference>
<dbReference type="AlphaFoldDB" id="A0A0C1IK83"/>
<dbReference type="InterPro" id="IPR054542">
    <property type="entry name" value="Cys_met_metab_PP"/>
</dbReference>
<dbReference type="GO" id="GO:0030170">
    <property type="term" value="F:pyridoxal phosphate binding"/>
    <property type="evidence" value="ECO:0007669"/>
    <property type="project" value="InterPro"/>
</dbReference>
<dbReference type="InterPro" id="IPR000277">
    <property type="entry name" value="Cys/Met-Metab_PyrdxlP-dep_enz"/>
</dbReference>
<comment type="cofactor">
    <cofactor evidence="1 4">
        <name>pyridoxal 5'-phosphate</name>
        <dbReference type="ChEBI" id="CHEBI:597326"/>
    </cofactor>
</comment>
<reference evidence="5 6" key="1">
    <citation type="submission" date="2014-11" db="EMBL/GenBank/DDBJ databases">
        <title>Genome sequence of Flavihumibacter solisilvae 3-3.</title>
        <authorList>
            <person name="Zhou G."/>
            <person name="Li M."/>
            <person name="Wang G."/>
        </authorList>
    </citation>
    <scope>NUCLEOTIDE SEQUENCE [LARGE SCALE GENOMIC DNA]</scope>
    <source>
        <strain evidence="5 6">3-3</strain>
    </source>
</reference>
<name>A0A0C1IK83_9BACT</name>
<organism evidence="5 6">
    <name type="scientific">Flavihumibacter solisilvae</name>
    <dbReference type="NCBI Taxonomy" id="1349421"/>
    <lineage>
        <taxon>Bacteria</taxon>
        <taxon>Pseudomonadati</taxon>
        <taxon>Bacteroidota</taxon>
        <taxon>Chitinophagia</taxon>
        <taxon>Chitinophagales</taxon>
        <taxon>Chitinophagaceae</taxon>
        <taxon>Flavihumibacter</taxon>
    </lineage>
</organism>
<dbReference type="EMBL" id="JSVC01000011">
    <property type="protein sequence ID" value="KIC94585.1"/>
    <property type="molecule type" value="Genomic_DNA"/>
</dbReference>
<evidence type="ECO:0000256" key="2">
    <source>
        <dbReference type="ARBA" id="ARBA00022898"/>
    </source>
</evidence>
<dbReference type="InterPro" id="IPR015422">
    <property type="entry name" value="PyrdxlP-dep_Trfase_small"/>
</dbReference>
<dbReference type="STRING" id="1349421.OI18_10785"/>
<dbReference type="PIRSF" id="PIRSF001434">
    <property type="entry name" value="CGS"/>
    <property type="match status" value="1"/>
</dbReference>
<comment type="similarity">
    <text evidence="4">Belongs to the trans-sulfuration enzymes family.</text>
</comment>
<dbReference type="Proteomes" id="UP000031408">
    <property type="component" value="Unassembled WGS sequence"/>
</dbReference>
<comment type="caution">
    <text evidence="5">The sequence shown here is derived from an EMBL/GenBank/DDBJ whole genome shotgun (WGS) entry which is preliminary data.</text>
</comment>
<evidence type="ECO:0000313" key="5">
    <source>
        <dbReference type="EMBL" id="KIC94585.1"/>
    </source>
</evidence>
<feature type="modified residue" description="N6-(pyridoxal phosphate)lysine" evidence="3">
    <location>
        <position position="204"/>
    </location>
</feature>
<keyword evidence="5" id="KW-0456">Lyase</keyword>
<evidence type="ECO:0000256" key="1">
    <source>
        <dbReference type="ARBA" id="ARBA00001933"/>
    </source>
</evidence>
<dbReference type="Gene3D" id="3.90.1150.10">
    <property type="entry name" value="Aspartate Aminotransferase, domain 1"/>
    <property type="match status" value="1"/>
</dbReference>
<dbReference type="InterPro" id="IPR015424">
    <property type="entry name" value="PyrdxlP-dep_Trfase"/>
</dbReference>
<sequence length="386" mass="43154">MDLSYILNELGEERSQYFNAVAPPIMQTSNFAFRKVDELGKAFDDEMSGYLYSRGINPTLDILRQKLAALDGAEDALVFNSGAAAIFAAVLANVKTGDHIVSVKSPYTWAQRMFDVILPRFGVETTYIDGTQIENFHQAVRPNTTVIYLESPNSWSYALQDLRAVAAFAREKGIVTICDNSYCTPVYQRPVEMGIDISLQSATKYIGGHSDVVAGVISGSHAMMKKIFDSEYLNIGSGIQPFNAWLLIRGLRTLPIRLKQVTETTSRVVEYLKNHPKVEEVIFPLDPSFPQYELAKKQMDGGCGLLTIVYKTDSRKEIVRFCESLQHMMMAVSWGGHESLIIPRCAGIKPEHFNPEKKEHRMIRIYLGLESADYLIADLDQAFGAG</sequence>
<accession>A0A0C1IK83</accession>
<dbReference type="OrthoDB" id="9803729at2"/>
<keyword evidence="2 3" id="KW-0663">Pyridoxal phosphate</keyword>